<evidence type="ECO:0000313" key="5">
    <source>
        <dbReference type="Proteomes" id="UP000694255"/>
    </source>
</evidence>
<evidence type="ECO:0000256" key="1">
    <source>
        <dbReference type="ARBA" id="ARBA00022574"/>
    </source>
</evidence>
<feature type="compositionally biased region" description="Polar residues" evidence="3">
    <location>
        <begin position="424"/>
        <end position="433"/>
    </location>
</feature>
<evidence type="ECO:0000256" key="2">
    <source>
        <dbReference type="ARBA" id="ARBA00022737"/>
    </source>
</evidence>
<feature type="region of interest" description="Disordered" evidence="3">
    <location>
        <begin position="258"/>
        <end position="298"/>
    </location>
</feature>
<dbReference type="PANTHER" id="PTHR14107:SF16">
    <property type="entry name" value="AT02583P"/>
    <property type="match status" value="1"/>
</dbReference>
<dbReference type="InterPro" id="IPR001680">
    <property type="entry name" value="WD40_rpt"/>
</dbReference>
<dbReference type="GO" id="GO:0045013">
    <property type="term" value="P:carbon catabolite repression of transcription"/>
    <property type="evidence" value="ECO:0007669"/>
    <property type="project" value="TreeGrafter"/>
</dbReference>
<keyword evidence="5" id="KW-1185">Reference proteome</keyword>
<name>A0A8J5QH87_9ASCO</name>
<keyword evidence="1" id="KW-0853">WD repeat</keyword>
<keyword evidence="2" id="KW-0677">Repeat</keyword>
<comment type="caution">
    <text evidence="4">The sequence shown here is derived from an EMBL/GenBank/DDBJ whole genome shotgun (WGS) entry which is preliminary data.</text>
</comment>
<dbReference type="Pfam" id="PF00400">
    <property type="entry name" value="WD40"/>
    <property type="match status" value="1"/>
</dbReference>
<organism evidence="4 5">
    <name type="scientific">[Candida] subhashii</name>
    <dbReference type="NCBI Taxonomy" id="561895"/>
    <lineage>
        <taxon>Eukaryota</taxon>
        <taxon>Fungi</taxon>
        <taxon>Dikarya</taxon>
        <taxon>Ascomycota</taxon>
        <taxon>Saccharomycotina</taxon>
        <taxon>Pichiomycetes</taxon>
        <taxon>Debaryomycetaceae</taxon>
        <taxon>Spathaspora</taxon>
    </lineage>
</organism>
<dbReference type="RefSeq" id="XP_049262267.1">
    <property type="nucleotide sequence ID" value="XM_049408379.1"/>
</dbReference>
<feature type="compositionally biased region" description="Low complexity" evidence="3">
    <location>
        <begin position="264"/>
        <end position="279"/>
    </location>
</feature>
<feature type="compositionally biased region" description="Gly residues" evidence="3">
    <location>
        <begin position="800"/>
        <end position="810"/>
    </location>
</feature>
<feature type="compositionally biased region" description="Polar residues" evidence="3">
    <location>
        <begin position="283"/>
        <end position="298"/>
    </location>
</feature>
<dbReference type="AlphaFoldDB" id="A0A8J5QH87"/>
<dbReference type="GO" id="GO:0032153">
    <property type="term" value="C:cell division site"/>
    <property type="evidence" value="ECO:0007669"/>
    <property type="project" value="TreeGrafter"/>
</dbReference>
<dbReference type="OrthoDB" id="3367at2759"/>
<dbReference type="EMBL" id="JAGSYN010000185">
    <property type="protein sequence ID" value="KAG7662034.1"/>
    <property type="molecule type" value="Genomic_DNA"/>
</dbReference>
<feature type="region of interest" description="Disordered" evidence="3">
    <location>
        <begin position="615"/>
        <end position="689"/>
    </location>
</feature>
<dbReference type="Proteomes" id="UP000694255">
    <property type="component" value="Unassembled WGS sequence"/>
</dbReference>
<dbReference type="GO" id="GO:0051286">
    <property type="term" value="C:cell tip"/>
    <property type="evidence" value="ECO:0007669"/>
    <property type="project" value="TreeGrafter"/>
</dbReference>
<reference evidence="4 5" key="1">
    <citation type="journal article" date="2021" name="DNA Res.">
        <title>Genome analysis of Candida subhashii reveals its hybrid nature and dual mitochondrial genome conformations.</title>
        <authorList>
            <person name="Mixao V."/>
            <person name="Hegedusova E."/>
            <person name="Saus E."/>
            <person name="Pryszcz L.P."/>
            <person name="Cillingova A."/>
            <person name="Nosek J."/>
            <person name="Gabaldon T."/>
        </authorList>
    </citation>
    <scope>NUCLEOTIDE SEQUENCE [LARGE SCALE GENOMIC DNA]</scope>
    <source>
        <strain evidence="4 5">CBS 10753</strain>
    </source>
</reference>
<dbReference type="GO" id="GO:0005634">
    <property type="term" value="C:nucleus"/>
    <property type="evidence" value="ECO:0007669"/>
    <property type="project" value="TreeGrafter"/>
</dbReference>
<dbReference type="PANTHER" id="PTHR14107">
    <property type="entry name" value="WD REPEAT PROTEIN"/>
    <property type="match status" value="1"/>
</dbReference>
<proteinExistence type="predicted"/>
<feature type="region of interest" description="Disordered" evidence="3">
    <location>
        <begin position="760"/>
        <end position="810"/>
    </location>
</feature>
<protein>
    <submittedName>
        <fullName evidence="4">CreC</fullName>
    </submittedName>
</protein>
<dbReference type="SMART" id="SM00320">
    <property type="entry name" value="WD40"/>
    <property type="match status" value="3"/>
</dbReference>
<evidence type="ECO:0000256" key="3">
    <source>
        <dbReference type="SAM" id="MobiDB-lite"/>
    </source>
</evidence>
<gene>
    <name evidence="4" type="ORF">J8A68_004422</name>
</gene>
<sequence>MTSITIPKEKLPSTTPFLNSVCPGFNQLDDNIHFTLQEEQSDLPTGLLKFNWPITNTRNNLIAKLDDNYLNISRPPFTNNNESTTYVNLPYHITNLFKRVVEHNDKSKDGDIHIGSNVNPLIHDPFKFTNLNPGCISRIIQLENDLDEEDDVEDPIKNKHKLNKFASNFNRLLNLKRTTHQQNQLVYKSLLSEKPSIIEKILIFDEDKYQSEIKSSTTHKLLISTHVNILNIFALDQNSNYKNTKSFISEKPIVYFPDDSPDTQQQQQQPHNPHQQPHPIAKSMSTQHLRQSTTPTPSATFEKYQKVIEEPILRIQFRQTSIITSVTTFMTQSQPHLLLGLDTGEIILIKLFELTYQIFDNLGINDNDIIINNSAVTTMEIIHHPNYEYLIMVGFSNGEVMIIDPNASESSNINVSSDEKISKRATSPTPQPKYTKQIVGKDSFVTYFKKFDLSPLSTSPSSPTKKTTQTSHIYYPPYLVGHFKLSQKPITAITSTLQNNPHHHHHHHNNPHHHSELLPPLILAIAADDGLVRIFDLLFTYGYNYANDDPNCNTVVTDILSNYFNDGIYDVEFSPDYKFLCIVGKGDLIEIFKMNYYNMNGLLAKNAAGINTGPTSHHNLPSTSNIDSITGRGAGGRSRSRSGTVNSMNSGNNGFSLGMLLSPTPADPNNRPDPSSTAALPGPKKDQYPPMIKDIQIIGRFKGHSNTVKSIQFVKQDDSSNSSGVVYKLISCGNDSKIIIWEFDYKALPKVKKPKPVITTTMGTMGRRDSSRRRSFYDRKKHMSVGHTPSPATRRAGSVTGAGGGAAGAGAGTASRRLSVAAADEVHSTSLTNLNHSTSMNMASILTINDSGSEINHTPKQNTHDQIEIVLSLYKSLFDIRTKRHYKRLGKKQGPKYKTIISPIVNDKLVPSIDIPLCVVDFSRFVNNGKIDSVYFDDVTFWCFAKNGDIFRYSIC</sequence>
<dbReference type="InterPro" id="IPR051362">
    <property type="entry name" value="WD_repeat_creC_regulators"/>
</dbReference>
<feature type="compositionally biased region" description="Polar residues" evidence="3">
    <location>
        <begin position="644"/>
        <end position="655"/>
    </location>
</feature>
<accession>A0A8J5QH87</accession>
<dbReference type="GeneID" id="73471222"/>
<feature type="region of interest" description="Disordered" evidence="3">
    <location>
        <begin position="411"/>
        <end position="433"/>
    </location>
</feature>
<feature type="compositionally biased region" description="Polar residues" evidence="3">
    <location>
        <begin position="615"/>
        <end position="628"/>
    </location>
</feature>
<evidence type="ECO:0000313" key="4">
    <source>
        <dbReference type="EMBL" id="KAG7662034.1"/>
    </source>
</evidence>
<feature type="compositionally biased region" description="Basic residues" evidence="3">
    <location>
        <begin position="770"/>
        <end position="784"/>
    </location>
</feature>